<gene>
    <name evidence="2" type="ORF">BCY89_27505</name>
</gene>
<keyword evidence="3" id="KW-1185">Reference proteome</keyword>
<organism evidence="2 3">
    <name type="scientific">Sphingobacterium siyangense</name>
    <dbReference type="NCBI Taxonomy" id="459529"/>
    <lineage>
        <taxon>Bacteria</taxon>
        <taxon>Pseudomonadati</taxon>
        <taxon>Bacteroidota</taxon>
        <taxon>Sphingobacteriia</taxon>
        <taxon>Sphingobacteriales</taxon>
        <taxon>Sphingobacteriaceae</taxon>
        <taxon>Sphingobacterium</taxon>
    </lineage>
</organism>
<comment type="caution">
    <text evidence="2">The sequence shown here is derived from an EMBL/GenBank/DDBJ whole genome shotgun (WGS) entry which is preliminary data.</text>
</comment>
<dbReference type="AlphaFoldDB" id="A0A420FXM3"/>
<dbReference type="InterPro" id="IPR025665">
    <property type="entry name" value="Beta-barrel_OMP_2"/>
</dbReference>
<accession>A0A420FXM3</accession>
<evidence type="ECO:0000259" key="1">
    <source>
        <dbReference type="Pfam" id="PF13568"/>
    </source>
</evidence>
<reference evidence="2 3" key="1">
    <citation type="submission" date="2016-07" db="EMBL/GenBank/DDBJ databases">
        <title>Genome analysis of Sphingobacterium siyangense T12B17.</title>
        <authorList>
            <person name="Xu D."/>
            <person name="Su Y."/>
            <person name="Zheng S."/>
        </authorList>
    </citation>
    <scope>NUCLEOTIDE SEQUENCE [LARGE SCALE GENOMIC DNA]</scope>
    <source>
        <strain evidence="2 3">T12B17</strain>
    </source>
</reference>
<dbReference type="Proteomes" id="UP000286402">
    <property type="component" value="Unassembled WGS sequence"/>
</dbReference>
<dbReference type="EMBL" id="MCAQ01000010">
    <property type="protein sequence ID" value="RKF37679.1"/>
    <property type="molecule type" value="Genomic_DNA"/>
</dbReference>
<dbReference type="RefSeq" id="WP_120333926.1">
    <property type="nucleotide sequence ID" value="NZ_JBPFRJ010000007.1"/>
</dbReference>
<sequence>MKHLICSIILFFVLSTAFCQSKISYGINAGYTNAGSLVSNKRSHSYSFRSISGVTAGLFLEIPLVGGLSIQPEVNFTQNGMEAKHSLENNWTTYRRNAIDIPLNIAYNITVGEGRIYLAASPYYGIQMSVNNNDGKFYDATTNPSDYGLGFNLGYKWNGGYGFFIGSNYGMKDMSVNENVKLYNRTFNVGLRFDLHQILKK</sequence>
<evidence type="ECO:0000313" key="2">
    <source>
        <dbReference type="EMBL" id="RKF37679.1"/>
    </source>
</evidence>
<dbReference type="Pfam" id="PF13568">
    <property type="entry name" value="OMP_b-brl_2"/>
    <property type="match status" value="1"/>
</dbReference>
<name>A0A420FXM3_9SPHI</name>
<feature type="domain" description="Outer membrane protein beta-barrel" evidence="1">
    <location>
        <begin position="20"/>
        <end position="174"/>
    </location>
</feature>
<proteinExistence type="predicted"/>
<protein>
    <recommendedName>
        <fullName evidence="1">Outer membrane protein beta-barrel domain-containing protein</fullName>
    </recommendedName>
</protein>
<evidence type="ECO:0000313" key="3">
    <source>
        <dbReference type="Proteomes" id="UP000286402"/>
    </source>
</evidence>